<proteinExistence type="inferred from homology"/>
<keyword evidence="11 18" id="KW-0227">DNA damage</keyword>
<comment type="subcellular location">
    <subcellularLocation>
        <location evidence="3">Chromosome</location>
    </subcellularLocation>
    <subcellularLocation>
        <location evidence="2">Nucleus</location>
    </subcellularLocation>
</comment>
<dbReference type="GO" id="GO:0097552">
    <property type="term" value="P:mitochondrial double-strand break repair via homologous recombination"/>
    <property type="evidence" value="ECO:0007669"/>
    <property type="project" value="TreeGrafter"/>
</dbReference>
<evidence type="ECO:0000256" key="12">
    <source>
        <dbReference type="ARBA" id="ARBA00022801"/>
    </source>
</evidence>
<dbReference type="InterPro" id="IPR041796">
    <property type="entry name" value="Mre11_N"/>
</dbReference>
<dbReference type="NCBIfam" id="TIGR00583">
    <property type="entry name" value="mre11"/>
    <property type="match status" value="1"/>
</dbReference>
<dbReference type="InterPro" id="IPR029052">
    <property type="entry name" value="Metallo-depent_PP-like"/>
</dbReference>
<name>A0AAF0F962_9BASI</name>
<evidence type="ECO:0000256" key="15">
    <source>
        <dbReference type="ARBA" id="ARBA00023211"/>
    </source>
</evidence>
<dbReference type="GO" id="GO:0042138">
    <property type="term" value="P:meiotic DNA double-strand break formation"/>
    <property type="evidence" value="ECO:0007669"/>
    <property type="project" value="TreeGrafter"/>
</dbReference>
<feature type="signal peptide" evidence="19">
    <location>
        <begin position="1"/>
        <end position="19"/>
    </location>
</feature>
<evidence type="ECO:0000256" key="8">
    <source>
        <dbReference type="ARBA" id="ARBA00022723"/>
    </source>
</evidence>
<dbReference type="Gene3D" id="3.60.21.10">
    <property type="match status" value="1"/>
</dbReference>
<dbReference type="InterPro" id="IPR007281">
    <property type="entry name" value="Mre11_DNA-bd"/>
</dbReference>
<dbReference type="InterPro" id="IPR033917">
    <property type="entry name" value="ML_PG-PI_TP"/>
</dbReference>
<dbReference type="PANTHER" id="PTHR10139:SF1">
    <property type="entry name" value="DOUBLE-STRAND BREAK REPAIR PROTEIN MRE11"/>
    <property type="match status" value="1"/>
</dbReference>
<dbReference type="GO" id="GO:0031573">
    <property type="term" value="P:mitotic intra-S DNA damage checkpoint signaling"/>
    <property type="evidence" value="ECO:0007669"/>
    <property type="project" value="TreeGrafter"/>
</dbReference>
<dbReference type="Pfam" id="PF04152">
    <property type="entry name" value="Mre11_DNA_bind"/>
    <property type="match status" value="1"/>
</dbReference>
<keyword evidence="14 18" id="KW-0234">DNA repair</keyword>
<evidence type="ECO:0000313" key="22">
    <source>
        <dbReference type="EMBL" id="WFD42669.1"/>
    </source>
</evidence>
<dbReference type="FunFam" id="3.60.21.10:FF:000011">
    <property type="entry name" value="Double-strand break repair protein"/>
    <property type="match status" value="1"/>
</dbReference>
<dbReference type="GO" id="GO:0000014">
    <property type="term" value="F:single-stranded DNA endodeoxyribonuclease activity"/>
    <property type="evidence" value="ECO:0007669"/>
    <property type="project" value="TreeGrafter"/>
</dbReference>
<keyword evidence="8" id="KW-0479">Metal-binding</keyword>
<evidence type="ECO:0000256" key="3">
    <source>
        <dbReference type="ARBA" id="ARBA00004286"/>
    </source>
</evidence>
<evidence type="ECO:0000259" key="21">
    <source>
        <dbReference type="SMART" id="SM01347"/>
    </source>
</evidence>
<dbReference type="EMBL" id="CP118375">
    <property type="protein sequence ID" value="WFD42669.1"/>
    <property type="molecule type" value="Genomic_DNA"/>
</dbReference>
<dbReference type="InterPro" id="IPR038487">
    <property type="entry name" value="Mre11_capping_dom"/>
</dbReference>
<comment type="similarity">
    <text evidence="4 18">Belongs to the MRE11/RAD32 family.</text>
</comment>
<accession>A0AAF0F962</accession>
<evidence type="ECO:0000256" key="7">
    <source>
        <dbReference type="ARBA" id="ARBA00022722"/>
    </source>
</evidence>
<keyword evidence="9 19" id="KW-0732">Signal</keyword>
<evidence type="ECO:0000256" key="14">
    <source>
        <dbReference type="ARBA" id="ARBA00023204"/>
    </source>
</evidence>
<evidence type="ECO:0000256" key="13">
    <source>
        <dbReference type="ARBA" id="ARBA00022839"/>
    </source>
</evidence>
<dbReference type="InterPro" id="IPR036846">
    <property type="entry name" value="GM2-AP_sf"/>
</dbReference>
<feature type="domain" description="Mre11 DNA-binding" evidence="21">
    <location>
        <begin position="500"/>
        <end position="672"/>
    </location>
</feature>
<dbReference type="CDD" id="cd00840">
    <property type="entry name" value="MPP_Mre11_N"/>
    <property type="match status" value="1"/>
</dbReference>
<evidence type="ECO:0000256" key="9">
    <source>
        <dbReference type="ARBA" id="ARBA00022729"/>
    </source>
</evidence>
<evidence type="ECO:0000313" key="23">
    <source>
        <dbReference type="Proteomes" id="UP001214628"/>
    </source>
</evidence>
<protein>
    <recommendedName>
        <fullName evidence="5">Phosphatidylglycerol/phosphatidylinositol transfer protein</fullName>
    </recommendedName>
</protein>
<evidence type="ECO:0000256" key="6">
    <source>
        <dbReference type="ARBA" id="ARBA00022454"/>
    </source>
</evidence>
<reference evidence="22" key="1">
    <citation type="submission" date="2023-02" db="EMBL/GenBank/DDBJ databases">
        <title>Mating type loci evolution in Malassezia.</title>
        <authorList>
            <person name="Coelho M.A."/>
        </authorList>
    </citation>
    <scope>NUCLEOTIDE SEQUENCE</scope>
    <source>
        <strain evidence="22">CBS 14136</strain>
    </source>
</reference>
<dbReference type="Proteomes" id="UP001214628">
    <property type="component" value="Chromosome 1"/>
</dbReference>
<dbReference type="Gene3D" id="2.70.220.10">
    <property type="entry name" value="Ganglioside GM2 activator"/>
    <property type="match status" value="1"/>
</dbReference>
<feature type="chain" id="PRO_5041979609" description="Phosphatidylglycerol/phosphatidylinositol transfer protein" evidence="19">
    <location>
        <begin position="20"/>
        <end position="706"/>
    </location>
</feature>
<dbReference type="SMART" id="SM01347">
    <property type="entry name" value="Mre11_DNA_bind"/>
    <property type="match status" value="1"/>
</dbReference>
<evidence type="ECO:0000256" key="16">
    <source>
        <dbReference type="ARBA" id="ARBA00023242"/>
    </source>
</evidence>
<dbReference type="GO" id="GO:0030145">
    <property type="term" value="F:manganese ion binding"/>
    <property type="evidence" value="ECO:0007669"/>
    <property type="project" value="InterPro"/>
</dbReference>
<comment type="cofactor">
    <cofactor evidence="1">
        <name>Mn(2+)</name>
        <dbReference type="ChEBI" id="CHEBI:29035"/>
    </cofactor>
</comment>
<evidence type="ECO:0000256" key="5">
    <source>
        <dbReference type="ARBA" id="ARBA00016056"/>
    </source>
</evidence>
<dbReference type="Pfam" id="PF02221">
    <property type="entry name" value="E1_DerP2_DerF2"/>
    <property type="match status" value="1"/>
</dbReference>
<dbReference type="GO" id="GO:0032366">
    <property type="term" value="P:intracellular sterol transport"/>
    <property type="evidence" value="ECO:0007669"/>
    <property type="project" value="InterPro"/>
</dbReference>
<dbReference type="GO" id="GO:0006303">
    <property type="term" value="P:double-strand break repair via nonhomologous end joining"/>
    <property type="evidence" value="ECO:0007669"/>
    <property type="project" value="TreeGrafter"/>
</dbReference>
<dbReference type="GO" id="GO:0035861">
    <property type="term" value="C:site of double-strand break"/>
    <property type="evidence" value="ECO:0007669"/>
    <property type="project" value="TreeGrafter"/>
</dbReference>
<keyword evidence="16 18" id="KW-0539">Nucleus</keyword>
<evidence type="ECO:0000256" key="19">
    <source>
        <dbReference type="SAM" id="SignalP"/>
    </source>
</evidence>
<keyword evidence="17 18" id="KW-0469">Meiosis</keyword>
<evidence type="ECO:0000259" key="20">
    <source>
        <dbReference type="SMART" id="SM00737"/>
    </source>
</evidence>
<dbReference type="PANTHER" id="PTHR10139">
    <property type="entry name" value="DOUBLE-STRAND BREAK REPAIR PROTEIN MRE11"/>
    <property type="match status" value="1"/>
</dbReference>
<dbReference type="AlphaFoldDB" id="A0AAF0F962"/>
<dbReference type="GO" id="GO:0000723">
    <property type="term" value="P:telomere maintenance"/>
    <property type="evidence" value="ECO:0007669"/>
    <property type="project" value="TreeGrafter"/>
</dbReference>
<feature type="domain" description="MD-2-related lipid-recognition" evidence="20">
    <location>
        <begin position="70"/>
        <end position="191"/>
    </location>
</feature>
<dbReference type="Gene3D" id="3.30.110.110">
    <property type="entry name" value="Mre11, capping domain"/>
    <property type="match status" value="1"/>
</dbReference>
<dbReference type="GO" id="GO:0007095">
    <property type="term" value="P:mitotic G2 DNA damage checkpoint signaling"/>
    <property type="evidence" value="ECO:0007669"/>
    <property type="project" value="TreeGrafter"/>
</dbReference>
<evidence type="ECO:0000256" key="2">
    <source>
        <dbReference type="ARBA" id="ARBA00004123"/>
    </source>
</evidence>
<keyword evidence="13 18" id="KW-0269">Exonuclease</keyword>
<dbReference type="GO" id="GO:0000724">
    <property type="term" value="P:double-strand break repair via homologous recombination"/>
    <property type="evidence" value="ECO:0007669"/>
    <property type="project" value="TreeGrafter"/>
</dbReference>
<keyword evidence="7 18" id="KW-0540">Nuclease</keyword>
<evidence type="ECO:0000256" key="1">
    <source>
        <dbReference type="ARBA" id="ARBA00001936"/>
    </source>
</evidence>
<dbReference type="SUPFAM" id="SSF81296">
    <property type="entry name" value="E set domains"/>
    <property type="match status" value="1"/>
</dbReference>
<keyword evidence="15 18" id="KW-0464">Manganese</keyword>
<sequence>MRWLQILWTVLAASTVVHAISWQAPFRVQNDRKEPDLVELMIEEARQREIPLDAEMRPTDAKAKASSFTWSQCGGDEVAVHVESIELSPESPQRGRNLTVHGKATLASEADFGTYVDVSVRVGFLRVFSQRVDVCEALRENNAEVQCPAKPGHYDVTHTALLPSQIPPAKYNVHVEGRTHDDKPLTIMIHHGGVHGEDSGNVIRFLLASDLHLGYLERDQVRGSDSFDALREILETAKSEAVDFILLGGDLFHENKPSRATMYKTIAMLRKYCLGNEPVEIELLSDPFDTNTKITSFPFVNYEDENLNVSLPVFLIHGNHDDPQGSGDTGPLSALDLLSTTGLVNYFGKIELPSDSSAKRKGAQDTLLHVRPILLRKGETRMALYGIGNIKDERLLYELESNHVCMYRPSENADEWFNLLTIHQNRSAHTQRGFIPESVFDDNLDLIVWGHEHEQRILPEAVSEKNYYISQPGSSVATSLCQAETVEKRIGIVSVQRKDFKIDSIALQNVRPLVMDDLSLTNEVRAKGLDASSRVDITKLLRERINSLIQQAHQLWEDRMSTVAAEQRRDEPLPLIRLRVAYDTHIPIGNMVRFGSEFVDQVANPKDIIQLQLKRSSKSRASHTSVARLPINMAPAEKMERVQLPALVVENMRSQSLDLLDAKQLQQSVMNFVEKDEYVMRTDPVVMPLTCTFSADEDSYKKLYPN</sequence>
<evidence type="ECO:0000256" key="18">
    <source>
        <dbReference type="RuleBase" id="RU003447"/>
    </source>
</evidence>
<keyword evidence="6" id="KW-0158">Chromosome</keyword>
<keyword evidence="10 18" id="KW-0255">Endonuclease</keyword>
<evidence type="ECO:0000256" key="17">
    <source>
        <dbReference type="ARBA" id="ARBA00023254"/>
    </source>
</evidence>
<dbReference type="GO" id="GO:0030870">
    <property type="term" value="C:Mre11 complex"/>
    <property type="evidence" value="ECO:0007669"/>
    <property type="project" value="InterPro"/>
</dbReference>
<dbReference type="InterPro" id="IPR003701">
    <property type="entry name" value="Mre11"/>
</dbReference>
<dbReference type="InterPro" id="IPR014756">
    <property type="entry name" value="Ig_E-set"/>
</dbReference>
<dbReference type="InterPro" id="IPR004843">
    <property type="entry name" value="Calcineurin-like_PHP"/>
</dbReference>
<keyword evidence="23" id="KW-1185">Reference proteome</keyword>
<evidence type="ECO:0000256" key="4">
    <source>
        <dbReference type="ARBA" id="ARBA00009028"/>
    </source>
</evidence>
<dbReference type="CDD" id="cd00917">
    <property type="entry name" value="PG-PI_TP"/>
    <property type="match status" value="1"/>
</dbReference>
<keyword evidence="12 18" id="KW-0378">Hydrolase</keyword>
<dbReference type="InterPro" id="IPR003172">
    <property type="entry name" value="ML_dom"/>
</dbReference>
<dbReference type="SMART" id="SM00737">
    <property type="entry name" value="ML"/>
    <property type="match status" value="1"/>
</dbReference>
<evidence type="ECO:0000256" key="11">
    <source>
        <dbReference type="ARBA" id="ARBA00022763"/>
    </source>
</evidence>
<evidence type="ECO:0000256" key="10">
    <source>
        <dbReference type="ARBA" id="ARBA00022759"/>
    </source>
</evidence>
<dbReference type="Pfam" id="PF00149">
    <property type="entry name" value="Metallophos"/>
    <property type="match status" value="1"/>
</dbReference>
<gene>
    <name evidence="22" type="primary">MRE11</name>
    <name evidence="22" type="ORF">MPSI1_001317</name>
</gene>
<dbReference type="SUPFAM" id="SSF56300">
    <property type="entry name" value="Metallo-dependent phosphatases"/>
    <property type="match status" value="1"/>
</dbReference>
<dbReference type="GO" id="GO:0008296">
    <property type="term" value="F:3'-5'-DNA exonuclease activity"/>
    <property type="evidence" value="ECO:0007669"/>
    <property type="project" value="InterPro"/>
</dbReference>
<organism evidence="22 23">
    <name type="scientific">Malassezia psittaci</name>
    <dbReference type="NCBI Taxonomy" id="1821823"/>
    <lineage>
        <taxon>Eukaryota</taxon>
        <taxon>Fungi</taxon>
        <taxon>Dikarya</taxon>
        <taxon>Basidiomycota</taxon>
        <taxon>Ustilaginomycotina</taxon>
        <taxon>Malasseziomycetes</taxon>
        <taxon>Malasseziales</taxon>
        <taxon>Malasseziaceae</taxon>
        <taxon>Malassezia</taxon>
    </lineage>
</organism>